<dbReference type="InterPro" id="IPR005074">
    <property type="entry name" value="Peptidase_C39"/>
</dbReference>
<dbReference type="Gene3D" id="1.20.1560.10">
    <property type="entry name" value="ABC transporter type 1, transmembrane domain"/>
    <property type="match status" value="1"/>
</dbReference>
<dbReference type="GO" id="GO:0015421">
    <property type="term" value="F:ABC-type oligopeptide transporter activity"/>
    <property type="evidence" value="ECO:0007669"/>
    <property type="project" value="TreeGrafter"/>
</dbReference>
<feature type="transmembrane region" description="Helical" evidence="11">
    <location>
        <begin position="520"/>
        <end position="544"/>
    </location>
</feature>
<dbReference type="InterPro" id="IPR039421">
    <property type="entry name" value="Type_1_exporter"/>
</dbReference>
<evidence type="ECO:0000256" key="7">
    <source>
        <dbReference type="ARBA" id="ARBA00022840"/>
    </source>
</evidence>
<dbReference type="EMBL" id="PVWG01000028">
    <property type="protein sequence ID" value="PSB17454.1"/>
    <property type="molecule type" value="Genomic_DNA"/>
</dbReference>
<dbReference type="Gene3D" id="3.90.70.10">
    <property type="entry name" value="Cysteine proteinases"/>
    <property type="match status" value="1"/>
</dbReference>
<feature type="transmembrane region" description="Helical" evidence="11">
    <location>
        <begin position="556"/>
        <end position="573"/>
    </location>
</feature>
<dbReference type="CDD" id="cd18568">
    <property type="entry name" value="ABC_6TM_HetC_like"/>
    <property type="match status" value="1"/>
</dbReference>
<keyword evidence="3 11" id="KW-0812">Transmembrane</keyword>
<dbReference type="InterPro" id="IPR036640">
    <property type="entry name" value="ABC1_TM_sf"/>
</dbReference>
<dbReference type="GO" id="GO:0005886">
    <property type="term" value="C:plasma membrane"/>
    <property type="evidence" value="ECO:0007669"/>
    <property type="project" value="UniProtKB-SubCell"/>
</dbReference>
<reference evidence="15 16" key="2">
    <citation type="submission" date="2018-03" db="EMBL/GenBank/DDBJ databases">
        <title>The ancient ancestry and fast evolution of plastids.</title>
        <authorList>
            <person name="Moore K.R."/>
            <person name="Magnabosco C."/>
            <person name="Momper L."/>
            <person name="Gold D.A."/>
            <person name="Bosak T."/>
            <person name="Fournier G.P."/>
        </authorList>
    </citation>
    <scope>NUCLEOTIDE SEQUENCE [LARGE SCALE GENOMIC DNA]</scope>
    <source>
        <strain evidence="15 16">ULC007</strain>
    </source>
</reference>
<dbReference type="Proteomes" id="UP000238634">
    <property type="component" value="Unassembled WGS sequence"/>
</dbReference>
<keyword evidence="2" id="KW-0813">Transport</keyword>
<reference evidence="15 16" key="1">
    <citation type="submission" date="2018-02" db="EMBL/GenBank/DDBJ databases">
        <authorList>
            <person name="Cohen D.B."/>
            <person name="Kent A.D."/>
        </authorList>
    </citation>
    <scope>NUCLEOTIDE SEQUENCE [LARGE SCALE GENOMIC DNA]</scope>
    <source>
        <strain evidence="15 16">ULC007</strain>
    </source>
</reference>
<comment type="subcellular location">
    <subcellularLocation>
        <location evidence="1">Cell membrane</location>
        <topology evidence="1">Multi-pass membrane protein</topology>
    </subcellularLocation>
</comment>
<dbReference type="SUPFAM" id="SSF90123">
    <property type="entry name" value="ABC transporter transmembrane region"/>
    <property type="match status" value="1"/>
</dbReference>
<keyword evidence="6" id="KW-0645">Protease</keyword>
<evidence type="ECO:0000259" key="14">
    <source>
        <dbReference type="PROSITE" id="PS50990"/>
    </source>
</evidence>
<feature type="transmembrane region" description="Helical" evidence="11">
    <location>
        <begin position="709"/>
        <end position="730"/>
    </location>
</feature>
<dbReference type="SUPFAM" id="SSF51206">
    <property type="entry name" value="cAMP-binding domain-like"/>
    <property type="match status" value="1"/>
</dbReference>
<dbReference type="GO" id="GO:0016887">
    <property type="term" value="F:ATP hydrolysis activity"/>
    <property type="evidence" value="ECO:0007669"/>
    <property type="project" value="InterPro"/>
</dbReference>
<proteinExistence type="predicted"/>
<dbReference type="InterPro" id="IPR017871">
    <property type="entry name" value="ABC_transporter-like_CS"/>
</dbReference>
<dbReference type="InterPro" id="IPR003593">
    <property type="entry name" value="AAA+_ATPase"/>
</dbReference>
<name>A0A2T1DAI2_9CYAN</name>
<dbReference type="InterPro" id="IPR014710">
    <property type="entry name" value="RmlC-like_jellyroll"/>
</dbReference>
<dbReference type="GO" id="GO:0005524">
    <property type="term" value="F:ATP binding"/>
    <property type="evidence" value="ECO:0007669"/>
    <property type="project" value="UniProtKB-KW"/>
</dbReference>
<dbReference type="PROSITE" id="PS50990">
    <property type="entry name" value="PEPTIDASE_C39"/>
    <property type="match status" value="1"/>
</dbReference>
<evidence type="ECO:0000256" key="5">
    <source>
        <dbReference type="ARBA" id="ARBA00022801"/>
    </source>
</evidence>
<dbReference type="Pfam" id="PF00664">
    <property type="entry name" value="ABC_membrane"/>
    <property type="match status" value="1"/>
</dbReference>
<dbReference type="PANTHER" id="PTHR43394:SF1">
    <property type="entry name" value="ATP-BINDING CASSETTE SUB-FAMILY B MEMBER 10, MITOCHONDRIAL"/>
    <property type="match status" value="1"/>
</dbReference>
<feature type="region of interest" description="Disordered" evidence="10">
    <location>
        <begin position="262"/>
        <end position="308"/>
    </location>
</feature>
<dbReference type="Pfam" id="PF03412">
    <property type="entry name" value="Peptidase_C39"/>
    <property type="match status" value="1"/>
</dbReference>
<evidence type="ECO:0000256" key="6">
    <source>
        <dbReference type="ARBA" id="ARBA00022807"/>
    </source>
</evidence>
<dbReference type="SMART" id="SM00382">
    <property type="entry name" value="AAA"/>
    <property type="match status" value="1"/>
</dbReference>
<dbReference type="STRING" id="1920490.GCA_001895925_01793"/>
<feature type="transmembrane region" description="Helical" evidence="11">
    <location>
        <begin position="620"/>
        <end position="644"/>
    </location>
</feature>
<dbReference type="GO" id="GO:0008234">
    <property type="term" value="F:cysteine-type peptidase activity"/>
    <property type="evidence" value="ECO:0007669"/>
    <property type="project" value="UniProtKB-KW"/>
</dbReference>
<dbReference type="AlphaFoldDB" id="A0A2T1DAI2"/>
<evidence type="ECO:0000256" key="9">
    <source>
        <dbReference type="ARBA" id="ARBA00023136"/>
    </source>
</evidence>
<feature type="compositionally biased region" description="Low complexity" evidence="10">
    <location>
        <begin position="298"/>
        <end position="308"/>
    </location>
</feature>
<feature type="transmembrane region" description="Helical" evidence="11">
    <location>
        <begin position="482"/>
        <end position="508"/>
    </location>
</feature>
<dbReference type="PROSITE" id="PS50893">
    <property type="entry name" value="ABC_TRANSPORTER_2"/>
    <property type="match status" value="1"/>
</dbReference>
<keyword evidence="7" id="KW-0067">ATP-binding</keyword>
<comment type="caution">
    <text evidence="15">The sequence shown here is derived from an EMBL/GenBank/DDBJ whole genome shotgun (WGS) entry which is preliminary data.</text>
</comment>
<evidence type="ECO:0000256" key="3">
    <source>
        <dbReference type="ARBA" id="ARBA00022692"/>
    </source>
</evidence>
<evidence type="ECO:0000313" key="16">
    <source>
        <dbReference type="Proteomes" id="UP000238634"/>
    </source>
</evidence>
<dbReference type="InterPro" id="IPR018490">
    <property type="entry name" value="cNMP-bd_dom_sf"/>
</dbReference>
<dbReference type="InterPro" id="IPR011527">
    <property type="entry name" value="ABC1_TM_dom"/>
</dbReference>
<evidence type="ECO:0000256" key="4">
    <source>
        <dbReference type="ARBA" id="ARBA00022741"/>
    </source>
</evidence>
<evidence type="ECO:0000259" key="13">
    <source>
        <dbReference type="PROSITE" id="PS50929"/>
    </source>
</evidence>
<evidence type="ECO:0000313" key="15">
    <source>
        <dbReference type="EMBL" id="PSB17454.1"/>
    </source>
</evidence>
<evidence type="ECO:0000256" key="2">
    <source>
        <dbReference type="ARBA" id="ARBA00022448"/>
    </source>
</evidence>
<feature type="domain" description="Peptidase C39" evidence="14">
    <location>
        <begin position="334"/>
        <end position="453"/>
    </location>
</feature>
<dbReference type="RefSeq" id="WP_073074225.1">
    <property type="nucleotide sequence ID" value="NZ_MPPI01000032.1"/>
</dbReference>
<dbReference type="FunFam" id="3.40.50.300:FF:000287">
    <property type="entry name" value="Multidrug ABC transporter ATP-binding protein"/>
    <property type="match status" value="1"/>
</dbReference>
<evidence type="ECO:0000256" key="10">
    <source>
        <dbReference type="SAM" id="MobiDB-lite"/>
    </source>
</evidence>
<dbReference type="Gene3D" id="2.60.120.10">
    <property type="entry name" value="Jelly Rolls"/>
    <property type="match status" value="1"/>
</dbReference>
<sequence>MKPLPDIRGSDLSATPNHADAILADILLNLFPTARSWILDFSRSFKLRDIQLGDELAKSDSSSNDQHLSIVCLGCVRLVSFDQTQQRDVPVALLEAGDAYGADRQFSRDPLPYRAIAASAGVVAEIAIATLEPWLQQHPPLQTYLRDRALSQQRLIFFKVSTTLRSQSSHTLKRLMPYVTEVGVPAGSPLAQATPTTEGRFWLRSGKIHSQASPPNAPPTIGDYWGYPDVMPDDWIATTNLEGYQLAVSHWESAQAILPTLKVESSEDETEPPIAPQRSHRSASLSMTPPRTAPPPQSTSSQPSLPIQTKPSAIEFAKPSRRRGFGQSYPYIAQQSSSDCGAACLAMIAQYWGKRFSLNMLRNLAGVGRSGASLKSLALAAENLGFQSRPVRSSFSRLAEQSTPWIAHWQGDHYIVVYRVKRNRVLVSDPALGRRSLTIPDFQASWTGYALLLNPTELLQAMPSSKPSLGRFLGAFVPYQSMLWSIILASVLLQVFGLVTPLFTQIILDQVVVHKSLPMLQVFIIGLLLFGSWRIGLTCIRQYLLDFFSNQVDLTMISGFISHALNLPLQFFATRHVGDIITRVQENHKIQLFLTRQAVTAWLDAIMAIFYVGLMLHYNWQLALMVLALLPPIVILTVVASPFLRQTSRQVFHESAKQNSTLVEMLTGIATVKATASERELRWQWEDDLTGLFNAQFRGQKLANGLQSIGGLINMLGSTALLWYGATLVIQDQLSIGQFVAFNMMIGSVINPVLSLVGLWDEFQEVLVSVERLDDIFSAQPEESPDRPLLVLPRIKGEVRLENLTFRYNADDDRNILQNVSFTANAGNTIALVGRSGSGKSTLANLLQGLYQPTSGRITIDGNDLRHVSPQSLRQQLGIVPQECFLFSGTILDNITLYRPQYSLEEVLEVAKLAEAHSFIQTLPLGYHTKVGERGTMLSGGQRQRIAIARALLSNPRILILDEATSSLDTESERRFQKNLQHISHNRTTFIIAHRLSTVRSADCILVLDRGIIVEQGTHEQLIAKGGLYAQLAQQQLDL</sequence>
<dbReference type="OrthoDB" id="516912at2"/>
<dbReference type="Gene3D" id="3.40.50.300">
    <property type="entry name" value="P-loop containing nucleotide triphosphate hydrolases"/>
    <property type="match status" value="1"/>
</dbReference>
<dbReference type="InterPro" id="IPR027417">
    <property type="entry name" value="P-loop_NTPase"/>
</dbReference>
<dbReference type="CDD" id="cd02418">
    <property type="entry name" value="Peptidase_C39B"/>
    <property type="match status" value="1"/>
</dbReference>
<feature type="transmembrane region" description="Helical" evidence="11">
    <location>
        <begin position="593"/>
        <end position="614"/>
    </location>
</feature>
<gene>
    <name evidence="15" type="ORF">C7B65_18720</name>
</gene>
<dbReference type="PANTHER" id="PTHR43394">
    <property type="entry name" value="ATP-DEPENDENT PERMEASE MDL1, MITOCHONDRIAL"/>
    <property type="match status" value="1"/>
</dbReference>
<keyword evidence="8 11" id="KW-1133">Transmembrane helix</keyword>
<keyword evidence="6" id="KW-0788">Thiol protease</keyword>
<keyword evidence="9 11" id="KW-0472">Membrane</keyword>
<protein>
    <submittedName>
        <fullName evidence="15">Peptidase C39</fullName>
    </submittedName>
</protein>
<keyword evidence="5" id="KW-0378">Hydrolase</keyword>
<evidence type="ECO:0000256" key="1">
    <source>
        <dbReference type="ARBA" id="ARBA00004651"/>
    </source>
</evidence>
<dbReference type="PROSITE" id="PS00211">
    <property type="entry name" value="ABC_TRANSPORTER_1"/>
    <property type="match status" value="1"/>
</dbReference>
<evidence type="ECO:0000259" key="12">
    <source>
        <dbReference type="PROSITE" id="PS50893"/>
    </source>
</evidence>
<dbReference type="GO" id="GO:0006508">
    <property type="term" value="P:proteolysis"/>
    <property type="evidence" value="ECO:0007669"/>
    <property type="project" value="InterPro"/>
</dbReference>
<dbReference type="Pfam" id="PF00005">
    <property type="entry name" value="ABC_tran"/>
    <property type="match status" value="1"/>
</dbReference>
<evidence type="ECO:0000256" key="8">
    <source>
        <dbReference type="ARBA" id="ARBA00022989"/>
    </source>
</evidence>
<accession>A0A2T1DAI2</accession>
<keyword evidence="16" id="KW-1185">Reference proteome</keyword>
<dbReference type="PROSITE" id="PS50929">
    <property type="entry name" value="ABC_TM1F"/>
    <property type="match status" value="1"/>
</dbReference>
<keyword evidence="4" id="KW-0547">Nucleotide-binding</keyword>
<evidence type="ECO:0000256" key="11">
    <source>
        <dbReference type="SAM" id="Phobius"/>
    </source>
</evidence>
<organism evidence="15 16">
    <name type="scientific">Phormidesmis priestleyi ULC007</name>
    <dbReference type="NCBI Taxonomy" id="1920490"/>
    <lineage>
        <taxon>Bacteria</taxon>
        <taxon>Bacillati</taxon>
        <taxon>Cyanobacteriota</taxon>
        <taxon>Cyanophyceae</taxon>
        <taxon>Leptolyngbyales</taxon>
        <taxon>Leptolyngbyaceae</taxon>
        <taxon>Phormidesmis</taxon>
    </lineage>
</organism>
<feature type="domain" description="ABC transmembrane type-1" evidence="13">
    <location>
        <begin position="486"/>
        <end position="765"/>
    </location>
</feature>
<dbReference type="InterPro" id="IPR003439">
    <property type="entry name" value="ABC_transporter-like_ATP-bd"/>
</dbReference>
<dbReference type="SUPFAM" id="SSF52540">
    <property type="entry name" value="P-loop containing nucleoside triphosphate hydrolases"/>
    <property type="match status" value="1"/>
</dbReference>
<feature type="domain" description="ABC transporter" evidence="12">
    <location>
        <begin position="799"/>
        <end position="1035"/>
    </location>
</feature>